<organism evidence="2 3">
    <name type="scientific">Velocimicrobium porci</name>
    <dbReference type="NCBI Taxonomy" id="2606634"/>
    <lineage>
        <taxon>Bacteria</taxon>
        <taxon>Bacillati</taxon>
        <taxon>Bacillota</taxon>
        <taxon>Clostridia</taxon>
        <taxon>Lachnospirales</taxon>
        <taxon>Lachnospiraceae</taxon>
        <taxon>Velocimicrobium</taxon>
    </lineage>
</organism>
<evidence type="ECO:0008006" key="4">
    <source>
        <dbReference type="Google" id="ProtNLM"/>
    </source>
</evidence>
<reference evidence="2 3" key="1">
    <citation type="submission" date="2019-08" db="EMBL/GenBank/DDBJ databases">
        <title>In-depth cultivation of the pig gut microbiome towards novel bacterial diversity and tailored functional studies.</title>
        <authorList>
            <person name="Wylensek D."/>
            <person name="Hitch T.C.A."/>
            <person name="Clavel T."/>
        </authorList>
    </citation>
    <scope>NUCLEOTIDE SEQUENCE [LARGE SCALE GENOMIC DNA]</scope>
    <source>
        <strain evidence="2 3">WCA-693-APC-MOT-I</strain>
    </source>
</reference>
<protein>
    <recommendedName>
        <fullName evidence="4">Type II secretion system protein GspF domain-containing protein</fullName>
    </recommendedName>
</protein>
<keyword evidence="1" id="KW-1133">Transmembrane helix</keyword>
<proteinExistence type="predicted"/>
<keyword evidence="1" id="KW-0812">Transmembrane</keyword>
<sequence length="316" mass="34934">MEAVVKVLPWALIFIFAFLFMYLLHRRFVENNVWGKVVKKYKDNVDAKVLSEAAFVTRFGSIENNSILYKLDRLMLLSGIKNRFKFINGEVFLGAIILASIAGFFEGTLIWSNGLVGIFLASAQAVVLYGIAMVLAGKTYNQIEDNTAIFISILSNHAKGSSDIVTIFQNTIPSLSGPLKKIAEKFVADAESTGNVDIAFDYMKESVDNRQLQTIFVNLKNCMHYQANYEEVLAQMMSQVAAGLSAREDRKNILFSMKLTLIVISIMAVVIVLIIGAGLDIDVAGSLTGTMIGQILLLITGLLYLMVGIKMFKTDK</sequence>
<dbReference type="EMBL" id="VUMT01000016">
    <property type="protein sequence ID" value="MSS64301.1"/>
    <property type="molecule type" value="Genomic_DNA"/>
</dbReference>
<gene>
    <name evidence="2" type="ORF">FYJ58_10520</name>
</gene>
<dbReference type="AlphaFoldDB" id="A0A6L5Y0S9"/>
<dbReference type="RefSeq" id="WP_154519694.1">
    <property type="nucleotide sequence ID" value="NZ_VUMT01000016.1"/>
</dbReference>
<dbReference type="Proteomes" id="UP000482209">
    <property type="component" value="Unassembled WGS sequence"/>
</dbReference>
<keyword evidence="1" id="KW-0472">Membrane</keyword>
<evidence type="ECO:0000313" key="3">
    <source>
        <dbReference type="Proteomes" id="UP000482209"/>
    </source>
</evidence>
<evidence type="ECO:0000313" key="2">
    <source>
        <dbReference type="EMBL" id="MSS64301.1"/>
    </source>
</evidence>
<feature type="transmembrane region" description="Helical" evidence="1">
    <location>
        <begin position="6"/>
        <end position="24"/>
    </location>
</feature>
<keyword evidence="3" id="KW-1185">Reference proteome</keyword>
<feature type="transmembrane region" description="Helical" evidence="1">
    <location>
        <begin position="259"/>
        <end position="279"/>
    </location>
</feature>
<name>A0A6L5Y0S9_9FIRM</name>
<feature type="transmembrane region" description="Helical" evidence="1">
    <location>
        <begin position="291"/>
        <end position="312"/>
    </location>
</feature>
<comment type="caution">
    <text evidence="2">The sequence shown here is derived from an EMBL/GenBank/DDBJ whole genome shotgun (WGS) entry which is preliminary data.</text>
</comment>
<feature type="transmembrane region" description="Helical" evidence="1">
    <location>
        <begin position="91"/>
        <end position="111"/>
    </location>
</feature>
<accession>A0A6L5Y0S9</accession>
<feature type="transmembrane region" description="Helical" evidence="1">
    <location>
        <begin position="117"/>
        <end position="136"/>
    </location>
</feature>
<evidence type="ECO:0000256" key="1">
    <source>
        <dbReference type="SAM" id="Phobius"/>
    </source>
</evidence>